<name>A0A508WQP0_9HYPH</name>
<dbReference type="Pfam" id="PF06414">
    <property type="entry name" value="Zeta_toxin"/>
    <property type="match status" value="1"/>
</dbReference>
<reference evidence="5" key="1">
    <citation type="submission" date="2019-06" db="EMBL/GenBank/DDBJ databases">
        <authorList>
            <person name="Le Quere A."/>
            <person name="Colella S."/>
        </authorList>
    </citation>
    <scope>NUCLEOTIDE SEQUENCE</scope>
    <source>
        <strain evidence="5">EmedicaeMD41</strain>
    </source>
</reference>
<evidence type="ECO:0000256" key="2">
    <source>
        <dbReference type="ARBA" id="ARBA00022840"/>
    </source>
</evidence>
<dbReference type="InterPro" id="IPR027417">
    <property type="entry name" value="P-loop_NTPase"/>
</dbReference>
<dbReference type="GO" id="GO:0005524">
    <property type="term" value="F:ATP binding"/>
    <property type="evidence" value="ECO:0007669"/>
    <property type="project" value="UniProtKB-KW"/>
</dbReference>
<feature type="domain" description="Zeta toxin" evidence="4">
    <location>
        <begin position="6"/>
        <end position="156"/>
    </location>
</feature>
<dbReference type="RefSeq" id="WP_180161507.1">
    <property type="nucleotide sequence ID" value="NZ_CABFNB010000033.1"/>
</dbReference>
<proteinExistence type="predicted"/>
<evidence type="ECO:0000256" key="1">
    <source>
        <dbReference type="ARBA" id="ARBA00022741"/>
    </source>
</evidence>
<evidence type="ECO:0000256" key="3">
    <source>
        <dbReference type="SAM" id="MobiDB-lite"/>
    </source>
</evidence>
<dbReference type="Proteomes" id="UP000507954">
    <property type="component" value="Unassembled WGS sequence"/>
</dbReference>
<gene>
    <name evidence="5" type="ORF">EMEDMD4_1280015</name>
</gene>
<dbReference type="PANTHER" id="PTHR39206">
    <property type="entry name" value="SLL8004 PROTEIN"/>
    <property type="match status" value="1"/>
</dbReference>
<sequence length="236" mass="26297">MPELSCIILGGPNGSGKSSAFAKLKLEGVWINADEIAKALPESDDGKSKERRASEIALRQIAEMIDTRQSFIFETTLSSQQSIRLMREAKAAGFSVGLYYVALDNVETNIDRVRQRVLKGGHDIPEADIRRRHKGSLEKLTEAMKLADEVILMDNSGLTPHEVFEIRSGVVQSFDIDDRQELHRQFSSKVCEAYGLVRYDSGFRKVPKLAARRGDDVAFDTPKPSPSHRPKPPGMK</sequence>
<dbReference type="GO" id="GO:0016301">
    <property type="term" value="F:kinase activity"/>
    <property type="evidence" value="ECO:0007669"/>
    <property type="project" value="InterPro"/>
</dbReference>
<dbReference type="InterPro" id="IPR010488">
    <property type="entry name" value="Zeta_toxin_domain"/>
</dbReference>
<keyword evidence="1" id="KW-0547">Nucleotide-binding</keyword>
<dbReference type="SUPFAM" id="SSF52540">
    <property type="entry name" value="P-loop containing nucleoside triphosphate hydrolases"/>
    <property type="match status" value="1"/>
</dbReference>
<keyword evidence="2" id="KW-0067">ATP-binding</keyword>
<feature type="compositionally biased region" description="Basic residues" evidence="3">
    <location>
        <begin position="226"/>
        <end position="236"/>
    </location>
</feature>
<accession>A0A508WQP0</accession>
<feature type="region of interest" description="Disordered" evidence="3">
    <location>
        <begin position="213"/>
        <end position="236"/>
    </location>
</feature>
<organism evidence="5">
    <name type="scientific">Sinorhizobium medicae</name>
    <dbReference type="NCBI Taxonomy" id="110321"/>
    <lineage>
        <taxon>Bacteria</taxon>
        <taxon>Pseudomonadati</taxon>
        <taxon>Pseudomonadota</taxon>
        <taxon>Alphaproteobacteria</taxon>
        <taxon>Hyphomicrobiales</taxon>
        <taxon>Rhizobiaceae</taxon>
        <taxon>Sinorhizobium/Ensifer group</taxon>
        <taxon>Sinorhizobium</taxon>
    </lineage>
</organism>
<dbReference type="PANTHER" id="PTHR39206:SF1">
    <property type="entry name" value="SLL8004 PROTEIN"/>
    <property type="match status" value="1"/>
</dbReference>
<evidence type="ECO:0000259" key="4">
    <source>
        <dbReference type="Pfam" id="PF06414"/>
    </source>
</evidence>
<protein>
    <recommendedName>
        <fullName evidence="4">Zeta toxin domain-containing protein</fullName>
    </recommendedName>
</protein>
<dbReference type="AlphaFoldDB" id="A0A508WQP0"/>
<dbReference type="EMBL" id="CABFNB010000033">
    <property type="protein sequence ID" value="VTZ59828.1"/>
    <property type="molecule type" value="Genomic_DNA"/>
</dbReference>
<dbReference type="Gene3D" id="3.40.50.300">
    <property type="entry name" value="P-loop containing nucleotide triphosphate hydrolases"/>
    <property type="match status" value="1"/>
</dbReference>
<evidence type="ECO:0000313" key="5">
    <source>
        <dbReference type="EMBL" id="VTZ59828.1"/>
    </source>
</evidence>